<keyword evidence="4 6" id="KW-1133">Transmembrane helix</keyword>
<evidence type="ECO:0000256" key="5">
    <source>
        <dbReference type="ARBA" id="ARBA00023136"/>
    </source>
</evidence>
<evidence type="ECO:0000256" key="2">
    <source>
        <dbReference type="ARBA" id="ARBA00007375"/>
    </source>
</evidence>
<keyword evidence="8" id="KW-1185">Reference proteome</keyword>
<dbReference type="Pfam" id="PF07947">
    <property type="entry name" value="YhhN"/>
    <property type="match status" value="1"/>
</dbReference>
<comment type="subcellular location">
    <subcellularLocation>
        <location evidence="1">Membrane</location>
        <topology evidence="1">Multi-pass membrane protein</topology>
    </subcellularLocation>
</comment>
<dbReference type="PANTHER" id="PTHR31885">
    <property type="entry name" value="GH04784P"/>
    <property type="match status" value="1"/>
</dbReference>
<dbReference type="InterPro" id="IPR012506">
    <property type="entry name" value="TMEM86B-like"/>
</dbReference>
<dbReference type="EMBL" id="JBJIAA010000015">
    <property type="protein sequence ID" value="MFL0252194.1"/>
    <property type="molecule type" value="Genomic_DNA"/>
</dbReference>
<feature type="transmembrane region" description="Helical" evidence="6">
    <location>
        <begin position="12"/>
        <end position="32"/>
    </location>
</feature>
<feature type="transmembrane region" description="Helical" evidence="6">
    <location>
        <begin position="90"/>
        <end position="109"/>
    </location>
</feature>
<keyword evidence="3 6" id="KW-0812">Transmembrane</keyword>
<dbReference type="RefSeq" id="WP_406788841.1">
    <property type="nucleotide sequence ID" value="NZ_JBJIAA010000015.1"/>
</dbReference>
<proteinExistence type="inferred from homology"/>
<sequence length="229" mass="25649">MLFTFKLKSYRISLVFIFQIVVLMVGIILGKGKQMNKYIVVLISITFLITALYIFLKRRSVYSKFIFIAMIFCFLGDITLAGFIPGGFIFGGGMFAIAHIIFIIGYIRTIRAQNGIVFNKAFFISAVFYYVILIALWIVKLRYMKNSGGLQIGIFAYGICLTTMASLAAALCKNNKKYLKTAVGAVFFIISDSFIGMSHAIKVSYSEAIIWTTYVIALYGIIYGGELCE</sequence>
<feature type="transmembrane region" description="Helical" evidence="6">
    <location>
        <begin position="121"/>
        <end position="139"/>
    </location>
</feature>
<evidence type="ECO:0000256" key="4">
    <source>
        <dbReference type="ARBA" id="ARBA00022989"/>
    </source>
</evidence>
<protein>
    <submittedName>
        <fullName evidence="7">Lysoplasmalogenase family protein</fullName>
    </submittedName>
</protein>
<evidence type="ECO:0000313" key="8">
    <source>
        <dbReference type="Proteomes" id="UP001623592"/>
    </source>
</evidence>
<comment type="similarity">
    <text evidence="2">Belongs to the TMEM86 family.</text>
</comment>
<evidence type="ECO:0000256" key="1">
    <source>
        <dbReference type="ARBA" id="ARBA00004141"/>
    </source>
</evidence>
<evidence type="ECO:0000256" key="6">
    <source>
        <dbReference type="SAM" id="Phobius"/>
    </source>
</evidence>
<dbReference type="PANTHER" id="PTHR31885:SF6">
    <property type="entry name" value="GH04784P"/>
    <property type="match status" value="1"/>
</dbReference>
<feature type="transmembrane region" description="Helical" evidence="6">
    <location>
        <begin position="151"/>
        <end position="171"/>
    </location>
</feature>
<name>A0ABW8TMI5_9CLOT</name>
<organism evidence="7 8">
    <name type="scientific">Clostridium neuense</name>
    <dbReference type="NCBI Taxonomy" id="1728934"/>
    <lineage>
        <taxon>Bacteria</taxon>
        <taxon>Bacillati</taxon>
        <taxon>Bacillota</taxon>
        <taxon>Clostridia</taxon>
        <taxon>Eubacteriales</taxon>
        <taxon>Clostridiaceae</taxon>
        <taxon>Clostridium</taxon>
    </lineage>
</organism>
<evidence type="ECO:0000256" key="3">
    <source>
        <dbReference type="ARBA" id="ARBA00022692"/>
    </source>
</evidence>
<evidence type="ECO:0000313" key="7">
    <source>
        <dbReference type="EMBL" id="MFL0252194.1"/>
    </source>
</evidence>
<comment type="caution">
    <text evidence="7">The sequence shown here is derived from an EMBL/GenBank/DDBJ whole genome shotgun (WGS) entry which is preliminary data.</text>
</comment>
<feature type="transmembrane region" description="Helical" evidence="6">
    <location>
        <begin position="38"/>
        <end position="56"/>
    </location>
</feature>
<keyword evidence="5 6" id="KW-0472">Membrane</keyword>
<feature type="transmembrane region" description="Helical" evidence="6">
    <location>
        <begin position="65"/>
        <end position="84"/>
    </location>
</feature>
<gene>
    <name evidence="7" type="ORF">ACJDT4_17410</name>
</gene>
<reference evidence="7 8" key="1">
    <citation type="submission" date="2024-11" db="EMBL/GenBank/DDBJ databases">
        <authorList>
            <person name="Heng Y.C."/>
            <person name="Lim A.C.H."/>
            <person name="Lee J.K.Y."/>
            <person name="Kittelmann S."/>
        </authorList>
    </citation>
    <scope>NUCLEOTIDE SEQUENCE [LARGE SCALE GENOMIC DNA]</scope>
    <source>
        <strain evidence="7 8">WILCCON 0114</strain>
    </source>
</reference>
<feature type="transmembrane region" description="Helical" evidence="6">
    <location>
        <begin position="208"/>
        <end position="225"/>
    </location>
</feature>
<feature type="transmembrane region" description="Helical" evidence="6">
    <location>
        <begin position="178"/>
        <end position="196"/>
    </location>
</feature>
<dbReference type="Proteomes" id="UP001623592">
    <property type="component" value="Unassembled WGS sequence"/>
</dbReference>
<accession>A0ABW8TMI5</accession>